<sequence length="190" mass="19930">MADVLAVLPLGKPLPPGLHGAETFERVALCRLPADACALVAGRDRETVIAKAKALGATLCDGPRRSAGDNVAFIGTGPGRWLVLSQESGLFTRLDKTFAPEASVFAQGGGLVVLEASGPALPAVLAKLVPLDLEKFALGDAATTTAAHINLTLWRHDENHWRFVVGRSFLAAFLRAFACAAAEYGLDWAG</sequence>
<dbReference type="EMBL" id="NHSJ01000057">
    <property type="protein sequence ID" value="PPQ31453.1"/>
    <property type="molecule type" value="Genomic_DNA"/>
</dbReference>
<dbReference type="SUPFAM" id="SSF103025">
    <property type="entry name" value="Folate-binding domain"/>
    <property type="match status" value="1"/>
</dbReference>
<dbReference type="RefSeq" id="WP_104507562.1">
    <property type="nucleotide sequence ID" value="NZ_JACIGC010000009.1"/>
</dbReference>
<organism evidence="1 2">
    <name type="scientific">Rhodoblastus sphagnicola</name>
    <dbReference type="NCBI Taxonomy" id="333368"/>
    <lineage>
        <taxon>Bacteria</taxon>
        <taxon>Pseudomonadati</taxon>
        <taxon>Pseudomonadota</taxon>
        <taxon>Alphaproteobacteria</taxon>
        <taxon>Hyphomicrobiales</taxon>
        <taxon>Rhodoblastaceae</taxon>
        <taxon>Rhodoblastus</taxon>
    </lineage>
</organism>
<proteinExistence type="predicted"/>
<comment type="caution">
    <text evidence="1">The sequence shown here is derived from an EMBL/GenBank/DDBJ whole genome shotgun (WGS) entry which is preliminary data.</text>
</comment>
<dbReference type="Gene3D" id="3.30.70.1520">
    <property type="entry name" value="Heterotetrameric sarcosine oxidase"/>
    <property type="match status" value="1"/>
</dbReference>
<dbReference type="OrthoDB" id="7562825at2"/>
<keyword evidence="2" id="KW-1185">Reference proteome</keyword>
<gene>
    <name evidence="1" type="ORF">CCR94_09135</name>
</gene>
<reference evidence="1 2" key="1">
    <citation type="journal article" date="2018" name="Arch. Microbiol.">
        <title>New insights into the metabolic potential of the phototrophic purple bacterium Rhodopila globiformis DSM 161(T) from its draft genome sequence and evidence for a vanadium-dependent nitrogenase.</title>
        <authorList>
            <person name="Imhoff J.F."/>
            <person name="Rahn T."/>
            <person name="Kunzel S."/>
            <person name="Neulinger S.C."/>
        </authorList>
    </citation>
    <scope>NUCLEOTIDE SEQUENCE [LARGE SCALE GENOMIC DNA]</scope>
    <source>
        <strain evidence="1 2">DSM 16996</strain>
    </source>
</reference>
<dbReference type="AlphaFoldDB" id="A0A2S6NA11"/>
<dbReference type="Proteomes" id="UP000239089">
    <property type="component" value="Unassembled WGS sequence"/>
</dbReference>
<evidence type="ECO:0000313" key="1">
    <source>
        <dbReference type="EMBL" id="PPQ31453.1"/>
    </source>
</evidence>
<dbReference type="InterPro" id="IPR027266">
    <property type="entry name" value="TrmE/GcvT-like"/>
</dbReference>
<evidence type="ECO:0008006" key="3">
    <source>
        <dbReference type="Google" id="ProtNLM"/>
    </source>
</evidence>
<accession>A0A2S6NA11</accession>
<evidence type="ECO:0000313" key="2">
    <source>
        <dbReference type="Proteomes" id="UP000239089"/>
    </source>
</evidence>
<dbReference type="Gene3D" id="3.30.1360.120">
    <property type="entry name" value="Probable tRNA modification gtpase trme, domain 1"/>
    <property type="match status" value="1"/>
</dbReference>
<name>A0A2S6NA11_9HYPH</name>
<protein>
    <recommendedName>
        <fullName evidence="3">Sarcosine oxidase subunit gamma</fullName>
    </recommendedName>
</protein>